<dbReference type="Proteomes" id="UP001374579">
    <property type="component" value="Unassembled WGS sequence"/>
</dbReference>
<feature type="region of interest" description="Disordered" evidence="9">
    <location>
        <begin position="296"/>
        <end position="421"/>
    </location>
</feature>
<keyword evidence="5" id="KW-0297">G-protein coupled receptor</keyword>
<dbReference type="GO" id="GO:0007218">
    <property type="term" value="P:neuropeptide signaling pathway"/>
    <property type="evidence" value="ECO:0007669"/>
    <property type="project" value="TreeGrafter"/>
</dbReference>
<dbReference type="Pfam" id="PF00001">
    <property type="entry name" value="7tm_1"/>
    <property type="match status" value="1"/>
</dbReference>
<dbReference type="AlphaFoldDB" id="A0AAN9G9T8"/>
<accession>A0AAN9G9T8</accession>
<evidence type="ECO:0000256" key="6">
    <source>
        <dbReference type="ARBA" id="ARBA00023136"/>
    </source>
</evidence>
<keyword evidence="4 10" id="KW-1133">Transmembrane helix</keyword>
<dbReference type="PANTHER" id="PTHR24230:SF75">
    <property type="entry name" value="RELAXIN FAMILY PEPTIDE RECEPTOR 3"/>
    <property type="match status" value="1"/>
</dbReference>
<organism evidence="12 13">
    <name type="scientific">Littorina saxatilis</name>
    <dbReference type="NCBI Taxonomy" id="31220"/>
    <lineage>
        <taxon>Eukaryota</taxon>
        <taxon>Metazoa</taxon>
        <taxon>Spiralia</taxon>
        <taxon>Lophotrochozoa</taxon>
        <taxon>Mollusca</taxon>
        <taxon>Gastropoda</taxon>
        <taxon>Caenogastropoda</taxon>
        <taxon>Littorinimorpha</taxon>
        <taxon>Littorinoidea</taxon>
        <taxon>Littorinidae</taxon>
        <taxon>Littorina</taxon>
    </lineage>
</organism>
<comment type="caution">
    <text evidence="12">The sequence shown here is derived from an EMBL/GenBank/DDBJ whole genome shotgun (WGS) entry which is preliminary data.</text>
</comment>
<evidence type="ECO:0000256" key="8">
    <source>
        <dbReference type="ARBA" id="ARBA00023224"/>
    </source>
</evidence>
<feature type="region of interest" description="Disordered" evidence="9">
    <location>
        <begin position="464"/>
        <end position="495"/>
    </location>
</feature>
<evidence type="ECO:0000313" key="12">
    <source>
        <dbReference type="EMBL" id="KAK7099155.1"/>
    </source>
</evidence>
<keyword evidence="8" id="KW-0807">Transducer</keyword>
<evidence type="ECO:0000256" key="9">
    <source>
        <dbReference type="SAM" id="MobiDB-lite"/>
    </source>
</evidence>
<dbReference type="CDD" id="cd00637">
    <property type="entry name" value="7tm_classA_rhodopsin-like"/>
    <property type="match status" value="1"/>
</dbReference>
<evidence type="ECO:0000256" key="4">
    <source>
        <dbReference type="ARBA" id="ARBA00022989"/>
    </source>
</evidence>
<keyword evidence="2" id="KW-1003">Cell membrane</keyword>
<dbReference type="InterPro" id="IPR000276">
    <property type="entry name" value="GPCR_Rhodpsn"/>
</dbReference>
<feature type="region of interest" description="Disordered" evidence="9">
    <location>
        <begin position="1"/>
        <end position="27"/>
    </location>
</feature>
<evidence type="ECO:0000256" key="1">
    <source>
        <dbReference type="ARBA" id="ARBA00004651"/>
    </source>
</evidence>
<proteinExistence type="predicted"/>
<evidence type="ECO:0000256" key="7">
    <source>
        <dbReference type="ARBA" id="ARBA00023170"/>
    </source>
</evidence>
<evidence type="ECO:0000256" key="2">
    <source>
        <dbReference type="ARBA" id="ARBA00022475"/>
    </source>
</evidence>
<dbReference type="PANTHER" id="PTHR24230">
    <property type="entry name" value="G-PROTEIN COUPLED RECEPTOR"/>
    <property type="match status" value="1"/>
</dbReference>
<feature type="transmembrane region" description="Helical" evidence="10">
    <location>
        <begin position="525"/>
        <end position="547"/>
    </location>
</feature>
<dbReference type="InterPro" id="IPR017452">
    <property type="entry name" value="GPCR_Rhodpsn_7TM"/>
</dbReference>
<keyword evidence="3 10" id="KW-0812">Transmembrane</keyword>
<gene>
    <name evidence="12" type="ORF">V1264_003340</name>
</gene>
<protein>
    <recommendedName>
        <fullName evidence="11">G-protein coupled receptors family 1 profile domain-containing protein</fullName>
    </recommendedName>
</protein>
<name>A0AAN9G9T8_9CAEN</name>
<evidence type="ECO:0000259" key="11">
    <source>
        <dbReference type="PROSITE" id="PS50262"/>
    </source>
</evidence>
<feature type="compositionally biased region" description="Polar residues" evidence="9">
    <location>
        <begin position="298"/>
        <end position="333"/>
    </location>
</feature>
<keyword evidence="6 10" id="KW-0472">Membrane</keyword>
<dbReference type="GO" id="GO:0005886">
    <property type="term" value="C:plasma membrane"/>
    <property type="evidence" value="ECO:0007669"/>
    <property type="project" value="UniProtKB-SubCell"/>
</dbReference>
<evidence type="ECO:0000256" key="10">
    <source>
        <dbReference type="SAM" id="Phobius"/>
    </source>
</evidence>
<feature type="transmembrane region" description="Helical" evidence="10">
    <location>
        <begin position="126"/>
        <end position="145"/>
    </location>
</feature>
<dbReference type="SUPFAM" id="SSF81321">
    <property type="entry name" value="Family A G protein-coupled receptor-like"/>
    <property type="match status" value="1"/>
</dbReference>
<feature type="transmembrane region" description="Helical" evidence="10">
    <location>
        <begin position="218"/>
        <end position="247"/>
    </location>
</feature>
<dbReference type="Gene3D" id="1.20.1070.10">
    <property type="entry name" value="Rhodopsin 7-helix transmembrane proteins"/>
    <property type="match status" value="2"/>
</dbReference>
<feature type="domain" description="G-protein coupled receptors family 1 profile" evidence="11">
    <location>
        <begin position="65"/>
        <end position="581"/>
    </location>
</feature>
<evidence type="ECO:0000313" key="13">
    <source>
        <dbReference type="Proteomes" id="UP001374579"/>
    </source>
</evidence>
<sequence length="601" mass="65293">MGEPLDVVDSTPDSLAPSATGAPGHDSHPDFDVDDFLRDKNLAFTSRLAPTVAYIVVLSAVGLVCNTIVFVVFYRRFKPSVTRTYILAMSVCDLLSNALFLPTDVVEIRFHATFYAAWACKLSRSVRGLLTFFSAAMLVAVALDRQRTICSRTGMHSPTQAAFRRVYISLVLCGVASLAFTAPYAVLPGAKTVRFAGSNVTGVTCAIQDQHRLSSFALVYNVVTFVGFVICVVIMSVSYGRIAHFLWLQRKARRLREDNVGLRAGNVQPKSVNVISKDSTLIQTFLSTCSATEGGEVTSLQPNVESSPNISLMSLTTDDTETKPTAASTSSYLSIEPNDGSRSKARSSPNISTAANDPHATYYPSNPSTTERSNSLQNKVTPSQTQITLANDLNTDTDLGPNNSNITNNKVIPSRSLVTQTNDLTAATPKSGEEEWSDNNKGASSLSVAAPIVDFPARTFSKPSKIEGLSSNKMTPSPEGATPVKDLSANSSSKPGKIEGACFNKKVTFSPVSAPMKQIPARTTLMLFVLTALYVVNYLPYLVMSILDALDNTTLDQLDINIANICWRSFFLNSVVNPFVYNFCNSRFRQECRAFVCRRQS</sequence>
<dbReference type="PRINTS" id="PR00237">
    <property type="entry name" value="GPCRRHODOPSN"/>
</dbReference>
<dbReference type="PROSITE" id="PS50262">
    <property type="entry name" value="G_PROTEIN_RECEP_F1_2"/>
    <property type="match status" value="1"/>
</dbReference>
<keyword evidence="7" id="KW-0675">Receptor</keyword>
<comment type="subcellular location">
    <subcellularLocation>
        <location evidence="1">Cell membrane</location>
        <topology evidence="1">Multi-pass membrane protein</topology>
    </subcellularLocation>
</comment>
<dbReference type="EMBL" id="JBAMIC010000012">
    <property type="protein sequence ID" value="KAK7099155.1"/>
    <property type="molecule type" value="Genomic_DNA"/>
</dbReference>
<feature type="compositionally biased region" description="Polar residues" evidence="9">
    <location>
        <begin position="346"/>
        <end position="355"/>
    </location>
</feature>
<keyword evidence="13" id="KW-1185">Reference proteome</keyword>
<evidence type="ECO:0000256" key="3">
    <source>
        <dbReference type="ARBA" id="ARBA00022692"/>
    </source>
</evidence>
<reference evidence="12 13" key="1">
    <citation type="submission" date="2024-02" db="EMBL/GenBank/DDBJ databases">
        <title>Chromosome-scale genome assembly of the rough periwinkle Littorina saxatilis.</title>
        <authorList>
            <person name="De Jode A."/>
            <person name="Faria R."/>
            <person name="Formenti G."/>
            <person name="Sims Y."/>
            <person name="Smith T.P."/>
            <person name="Tracey A."/>
            <person name="Wood J.M.D."/>
            <person name="Zagrodzka Z.B."/>
            <person name="Johannesson K."/>
            <person name="Butlin R.K."/>
            <person name="Leder E.H."/>
        </authorList>
    </citation>
    <scope>NUCLEOTIDE SEQUENCE [LARGE SCALE GENOMIC DNA]</scope>
    <source>
        <strain evidence="12">Snail1</strain>
        <tissue evidence="12">Muscle</tissue>
    </source>
</reference>
<dbReference type="GO" id="GO:0008528">
    <property type="term" value="F:G protein-coupled peptide receptor activity"/>
    <property type="evidence" value="ECO:0007669"/>
    <property type="project" value="TreeGrafter"/>
</dbReference>
<feature type="transmembrane region" description="Helical" evidence="10">
    <location>
        <begin position="52"/>
        <end position="73"/>
    </location>
</feature>
<evidence type="ECO:0000256" key="5">
    <source>
        <dbReference type="ARBA" id="ARBA00023040"/>
    </source>
</evidence>
<feature type="transmembrane region" description="Helical" evidence="10">
    <location>
        <begin position="85"/>
        <end position="106"/>
    </location>
</feature>
<feature type="transmembrane region" description="Helical" evidence="10">
    <location>
        <begin position="166"/>
        <end position="186"/>
    </location>
</feature>
<feature type="compositionally biased region" description="Polar residues" evidence="9">
    <location>
        <begin position="363"/>
        <end position="421"/>
    </location>
</feature>